<reference evidence="13 14" key="1">
    <citation type="journal article" date="2023" name="Sci. Data">
        <title>Genome assembly of the Korean intertidal mud-creeper Batillaria attramentaria.</title>
        <authorList>
            <person name="Patra A.K."/>
            <person name="Ho P.T."/>
            <person name="Jun S."/>
            <person name="Lee S.J."/>
            <person name="Kim Y."/>
            <person name="Won Y.J."/>
        </authorList>
    </citation>
    <scope>NUCLEOTIDE SEQUENCE [LARGE SCALE GENOMIC DNA]</scope>
    <source>
        <strain evidence="13">Wonlab-2016</strain>
    </source>
</reference>
<dbReference type="Pfam" id="PF10258">
    <property type="entry name" value="PHAX_RNA-bd"/>
    <property type="match status" value="1"/>
</dbReference>
<keyword evidence="5" id="KW-0813">Transport</keyword>
<dbReference type="InterPro" id="IPR038092">
    <property type="entry name" value="PHAX_RNA-binding_sf"/>
</dbReference>
<dbReference type="GO" id="GO:0015031">
    <property type="term" value="P:protein transport"/>
    <property type="evidence" value="ECO:0007669"/>
    <property type="project" value="UniProtKB-KW"/>
</dbReference>
<keyword evidence="6" id="KW-0963">Cytoplasm</keyword>
<sequence length="384" mass="42964">MAAVEEEIEEGEITDSDSMGDEESVKENGATGKLVVPANNAAVKQYSIFGDNPRPAQTFQPIEQILTAEVGGFTMERKVESDRDVESYDYTRAAVDDRPDLDETEIHTKDTELFGEVIDLDKAAASQQHGQNRKRARDRLGERQNVKGRLHGHHHRVTVTESSSSEEVVYHISSKLHESKVHLIRRVVQEVGRAKALALLRKTDETEAAGGMMTMNGSRRRTPGGVFLQLLKADADVSKEQHDKIFEEENRWLVDQKRRKRAKARQRKKQKELAQASSEDKGDNTKHTTEPQSGAMEMEGSGSAQAISQHVKDSKEGAGSISDGAVSDEAEEGEESDSDSRNSFSTELQQEFKRQERERDTRTEGMRQCDVDVLQIEAEDDLLD</sequence>
<comment type="similarity">
    <text evidence="3">Belongs to the PHAX family.</text>
</comment>
<accession>A0ABD0K249</accession>
<feature type="domain" description="Phosphorylated adapter RNA export protein RNA-binding" evidence="12">
    <location>
        <begin position="169"/>
        <end position="250"/>
    </location>
</feature>
<name>A0ABD0K249_9CAEN</name>
<feature type="compositionally biased region" description="Basic and acidic residues" evidence="11">
    <location>
        <begin position="278"/>
        <end position="289"/>
    </location>
</feature>
<keyword evidence="8" id="KW-0653">Protein transport</keyword>
<dbReference type="AlphaFoldDB" id="A0ABD0K249"/>
<evidence type="ECO:0000256" key="6">
    <source>
        <dbReference type="ARBA" id="ARBA00022490"/>
    </source>
</evidence>
<gene>
    <name evidence="13" type="ORF">BaRGS_00027389</name>
</gene>
<evidence type="ECO:0000256" key="10">
    <source>
        <dbReference type="ARBA" id="ARBA00030834"/>
    </source>
</evidence>
<dbReference type="EMBL" id="JACVVK020000264">
    <property type="protein sequence ID" value="KAK7481309.1"/>
    <property type="molecule type" value="Genomic_DNA"/>
</dbReference>
<dbReference type="GO" id="GO:0005737">
    <property type="term" value="C:cytoplasm"/>
    <property type="evidence" value="ECO:0007669"/>
    <property type="project" value="UniProtKB-SubCell"/>
</dbReference>
<feature type="region of interest" description="Disordered" evidence="11">
    <location>
        <begin position="124"/>
        <end position="143"/>
    </location>
</feature>
<evidence type="ECO:0000256" key="4">
    <source>
        <dbReference type="ARBA" id="ARBA00016856"/>
    </source>
</evidence>
<feature type="compositionally biased region" description="Acidic residues" evidence="11">
    <location>
        <begin position="326"/>
        <end position="337"/>
    </location>
</feature>
<comment type="subcellular location">
    <subcellularLocation>
        <location evidence="2">Cytoplasm</location>
    </subcellularLocation>
    <subcellularLocation>
        <location evidence="1">Nucleus</location>
    </subcellularLocation>
</comment>
<dbReference type="GO" id="GO:0003723">
    <property type="term" value="F:RNA binding"/>
    <property type="evidence" value="ECO:0007669"/>
    <property type="project" value="UniProtKB-KW"/>
</dbReference>
<evidence type="ECO:0000256" key="11">
    <source>
        <dbReference type="SAM" id="MobiDB-lite"/>
    </source>
</evidence>
<evidence type="ECO:0000256" key="7">
    <source>
        <dbReference type="ARBA" id="ARBA00022884"/>
    </source>
</evidence>
<feature type="region of interest" description="Disordered" evidence="11">
    <location>
        <begin position="256"/>
        <end position="371"/>
    </location>
</feature>
<dbReference type="InterPro" id="IPR039047">
    <property type="entry name" value="PHAX"/>
</dbReference>
<feature type="region of interest" description="Disordered" evidence="11">
    <location>
        <begin position="1"/>
        <end position="31"/>
    </location>
</feature>
<comment type="caution">
    <text evidence="13">The sequence shown here is derived from an EMBL/GenBank/DDBJ whole genome shotgun (WGS) entry which is preliminary data.</text>
</comment>
<dbReference type="PANTHER" id="PTHR13135:SF0">
    <property type="entry name" value="PHOSPHORYLATED ADAPTER RNA EXPORT PROTEIN"/>
    <property type="match status" value="1"/>
</dbReference>
<organism evidence="13 14">
    <name type="scientific">Batillaria attramentaria</name>
    <dbReference type="NCBI Taxonomy" id="370345"/>
    <lineage>
        <taxon>Eukaryota</taxon>
        <taxon>Metazoa</taxon>
        <taxon>Spiralia</taxon>
        <taxon>Lophotrochozoa</taxon>
        <taxon>Mollusca</taxon>
        <taxon>Gastropoda</taxon>
        <taxon>Caenogastropoda</taxon>
        <taxon>Sorbeoconcha</taxon>
        <taxon>Cerithioidea</taxon>
        <taxon>Batillariidae</taxon>
        <taxon>Batillaria</taxon>
    </lineage>
</organism>
<evidence type="ECO:0000256" key="5">
    <source>
        <dbReference type="ARBA" id="ARBA00022448"/>
    </source>
</evidence>
<evidence type="ECO:0000256" key="8">
    <source>
        <dbReference type="ARBA" id="ARBA00022927"/>
    </source>
</evidence>
<dbReference type="Proteomes" id="UP001519460">
    <property type="component" value="Unassembled WGS sequence"/>
</dbReference>
<evidence type="ECO:0000313" key="14">
    <source>
        <dbReference type="Proteomes" id="UP001519460"/>
    </source>
</evidence>
<evidence type="ECO:0000256" key="2">
    <source>
        <dbReference type="ARBA" id="ARBA00004496"/>
    </source>
</evidence>
<evidence type="ECO:0000259" key="12">
    <source>
        <dbReference type="Pfam" id="PF10258"/>
    </source>
</evidence>
<dbReference type="PANTHER" id="PTHR13135">
    <property type="entry name" value="CYTOSOLIC RESINIFERATOXIN BINDING PROTEIN RBP-26"/>
    <property type="match status" value="1"/>
</dbReference>
<keyword evidence="14" id="KW-1185">Reference proteome</keyword>
<dbReference type="GO" id="GO:0005634">
    <property type="term" value="C:nucleus"/>
    <property type="evidence" value="ECO:0007669"/>
    <property type="project" value="UniProtKB-SubCell"/>
</dbReference>
<dbReference type="Gene3D" id="1.10.10.1440">
    <property type="entry name" value="PHAX RNA-binding domain"/>
    <property type="match status" value="1"/>
</dbReference>
<protein>
    <recommendedName>
        <fullName evidence="4">Phosphorylated adapter RNA export protein</fullName>
    </recommendedName>
    <alternativeName>
        <fullName evidence="10">RNA U small nuclear RNA export adapter protein</fullName>
    </alternativeName>
</protein>
<dbReference type="FunFam" id="1.10.10.1440:FF:000001">
    <property type="entry name" value="phosphorylated adapter RNA export protein-like"/>
    <property type="match status" value="1"/>
</dbReference>
<keyword evidence="9" id="KW-0539">Nucleus</keyword>
<proteinExistence type="inferred from homology"/>
<feature type="compositionally biased region" description="Acidic residues" evidence="11">
    <location>
        <begin position="1"/>
        <end position="24"/>
    </location>
</feature>
<evidence type="ECO:0000313" key="13">
    <source>
        <dbReference type="EMBL" id="KAK7481309.1"/>
    </source>
</evidence>
<feature type="compositionally biased region" description="Basic and acidic residues" evidence="11">
    <location>
        <begin position="350"/>
        <end position="370"/>
    </location>
</feature>
<dbReference type="InterPro" id="IPR019385">
    <property type="entry name" value="PHAX_RNA-binding_domain"/>
</dbReference>
<evidence type="ECO:0000256" key="9">
    <source>
        <dbReference type="ARBA" id="ARBA00023242"/>
    </source>
</evidence>
<feature type="compositionally biased region" description="Basic residues" evidence="11">
    <location>
        <begin position="257"/>
        <end position="270"/>
    </location>
</feature>
<evidence type="ECO:0000256" key="1">
    <source>
        <dbReference type="ARBA" id="ARBA00004123"/>
    </source>
</evidence>
<keyword evidence="7" id="KW-0694">RNA-binding</keyword>
<evidence type="ECO:0000256" key="3">
    <source>
        <dbReference type="ARBA" id="ARBA00006094"/>
    </source>
</evidence>